<keyword evidence="5" id="KW-0687">Ribonucleoprotein</keyword>
<reference evidence="9" key="1">
    <citation type="journal article" date="2023" name="Mol. Phylogenet. Evol.">
        <title>Genome-scale phylogeny and comparative genomics of the fungal order Sordariales.</title>
        <authorList>
            <person name="Hensen N."/>
            <person name="Bonometti L."/>
            <person name="Westerberg I."/>
            <person name="Brannstrom I.O."/>
            <person name="Guillou S."/>
            <person name="Cros-Aarteil S."/>
            <person name="Calhoun S."/>
            <person name="Haridas S."/>
            <person name="Kuo A."/>
            <person name="Mondo S."/>
            <person name="Pangilinan J."/>
            <person name="Riley R."/>
            <person name="LaButti K."/>
            <person name="Andreopoulos B."/>
            <person name="Lipzen A."/>
            <person name="Chen C."/>
            <person name="Yan M."/>
            <person name="Daum C."/>
            <person name="Ng V."/>
            <person name="Clum A."/>
            <person name="Steindorff A."/>
            <person name="Ohm R.A."/>
            <person name="Martin F."/>
            <person name="Silar P."/>
            <person name="Natvig D.O."/>
            <person name="Lalanne C."/>
            <person name="Gautier V."/>
            <person name="Ament-Velasquez S.L."/>
            <person name="Kruys A."/>
            <person name="Hutchinson M.I."/>
            <person name="Powell A.J."/>
            <person name="Barry K."/>
            <person name="Miller A.N."/>
            <person name="Grigoriev I.V."/>
            <person name="Debuchy R."/>
            <person name="Gladieux P."/>
            <person name="Hiltunen Thoren M."/>
            <person name="Johannesson H."/>
        </authorList>
    </citation>
    <scope>NUCLEOTIDE SEQUENCE</scope>
    <source>
        <strain evidence="9">CBS 757.83</strain>
    </source>
</reference>
<evidence type="ECO:0000256" key="1">
    <source>
        <dbReference type="ARBA" id="ARBA00004173"/>
    </source>
</evidence>
<gene>
    <name evidence="9" type="ORF">N658DRAFT_433746</name>
</gene>
<protein>
    <recommendedName>
        <fullName evidence="6">Large ribosomal subunit protein bL27m</fullName>
    </recommendedName>
</protein>
<feature type="region of interest" description="Disordered" evidence="8">
    <location>
        <begin position="290"/>
        <end position="340"/>
    </location>
</feature>
<organism evidence="9 10">
    <name type="scientific">Parathielavia hyrcaniae</name>
    <dbReference type="NCBI Taxonomy" id="113614"/>
    <lineage>
        <taxon>Eukaryota</taxon>
        <taxon>Fungi</taxon>
        <taxon>Dikarya</taxon>
        <taxon>Ascomycota</taxon>
        <taxon>Pezizomycotina</taxon>
        <taxon>Sordariomycetes</taxon>
        <taxon>Sordariomycetidae</taxon>
        <taxon>Sordariales</taxon>
        <taxon>Chaetomiaceae</taxon>
        <taxon>Parathielavia</taxon>
    </lineage>
</organism>
<feature type="compositionally biased region" description="Low complexity" evidence="8">
    <location>
        <begin position="552"/>
        <end position="562"/>
    </location>
</feature>
<feature type="region of interest" description="Disordered" evidence="8">
    <location>
        <begin position="1"/>
        <end position="275"/>
    </location>
</feature>
<feature type="compositionally biased region" description="Polar residues" evidence="8">
    <location>
        <begin position="1"/>
        <end position="15"/>
    </location>
</feature>
<evidence type="ECO:0000256" key="6">
    <source>
        <dbReference type="ARBA" id="ARBA00035267"/>
    </source>
</evidence>
<evidence type="ECO:0000256" key="7">
    <source>
        <dbReference type="SAM" id="Coils"/>
    </source>
</evidence>
<dbReference type="SUPFAM" id="SSF110324">
    <property type="entry name" value="Ribosomal L27 protein-like"/>
    <property type="match status" value="1"/>
</dbReference>
<feature type="compositionally biased region" description="Pro residues" evidence="8">
    <location>
        <begin position="32"/>
        <end position="47"/>
    </location>
</feature>
<keyword evidence="4" id="KW-0496">Mitochondrion</keyword>
<feature type="compositionally biased region" description="Basic and acidic residues" evidence="8">
    <location>
        <begin position="266"/>
        <end position="275"/>
    </location>
</feature>
<dbReference type="InterPro" id="IPR001684">
    <property type="entry name" value="Ribosomal_bL27"/>
</dbReference>
<dbReference type="Pfam" id="PF04979">
    <property type="entry name" value="IPP-2"/>
    <property type="match status" value="1"/>
</dbReference>
<dbReference type="PANTHER" id="PTHR15893:SF0">
    <property type="entry name" value="LARGE RIBOSOMAL SUBUNIT PROTEIN BL27M"/>
    <property type="match status" value="1"/>
</dbReference>
<sequence length="728" mass="80934">MSSATEMASTHTPSRPSAPRPKGILKNSYCTSPPPVSQTEPLPPTPADHPLTPKEAKELTIINTQRNAGHRRSSSTAGSRPGGSRRQSSLPPSFDFTDQEEQSQRLKWDEANLYLTEQERTSTMKINEPKTPYAKHYDPLEDPSDMEDNMNNDDDADVDMAEPINPGSVDMDRLDGVPHAHHQQHGQQHQQQSHTRRRAQADEEIPHISLGEPEEDVPEHDELHAASRSRSSSSSSLNKRPRAVQVDSNGSGHDTDGEEYLVGLSAEEREKHRRFEEMRKKHYEMKNVAALLGHPEQLEAEDDDDDDGDAEDQKPPVPPLPAGRVNGSSATGRSVRSPIGPMQLARLQRPLQRAAASTSRPFGAVLRPTTATTTSLEGRFAHLRLVPPTAATAAVEGRRYASVKSQGAYRIPNKKTIPKKMGAKKAGDQYVITGNIIYKQRGTIWHPGENTIMGRDHTIHAAVAGYVKYYRDPDRHPKRQYIGVVFNRDDKLPYPKSAPRRRKLNLVAVTRKAEQSVQEVISPSGIPRSVTRHDDVVQKVENNETPKATVGAEQAPAQPQETAPLVDGNAVVSSLIQEKLRARQAAQAKREARRLEQEKELEARKATRVFHLQDDYSYRESNWEIGRLVGDAGVIPGLETKESRKAKFRLRRRKRMVWFRGLKNRKLEKAARRQEYKAQMRVEREQMLAQRKEAAAAVKVSLSKVAAAEAAAAAAAKASAADKANAGL</sequence>
<feature type="compositionally biased region" description="Acidic residues" evidence="8">
    <location>
        <begin position="298"/>
        <end position="310"/>
    </location>
</feature>
<dbReference type="GO" id="GO:0009966">
    <property type="term" value="P:regulation of signal transduction"/>
    <property type="evidence" value="ECO:0007669"/>
    <property type="project" value="InterPro"/>
</dbReference>
<dbReference type="PANTHER" id="PTHR15893">
    <property type="entry name" value="RIBOSOMAL PROTEIN L27"/>
    <property type="match status" value="1"/>
</dbReference>
<evidence type="ECO:0000256" key="8">
    <source>
        <dbReference type="SAM" id="MobiDB-lite"/>
    </source>
</evidence>
<evidence type="ECO:0000256" key="5">
    <source>
        <dbReference type="ARBA" id="ARBA00023274"/>
    </source>
</evidence>
<accession>A0AAN6PTM9</accession>
<name>A0AAN6PTM9_9PEZI</name>
<evidence type="ECO:0000313" key="10">
    <source>
        <dbReference type="Proteomes" id="UP001305647"/>
    </source>
</evidence>
<keyword evidence="7" id="KW-0175">Coiled coil</keyword>
<dbReference type="Gene3D" id="2.40.50.100">
    <property type="match status" value="1"/>
</dbReference>
<dbReference type="GO" id="GO:0003735">
    <property type="term" value="F:structural constituent of ribosome"/>
    <property type="evidence" value="ECO:0007669"/>
    <property type="project" value="InterPro"/>
</dbReference>
<dbReference type="InterPro" id="IPR007062">
    <property type="entry name" value="PPI-2"/>
</dbReference>
<evidence type="ECO:0000256" key="3">
    <source>
        <dbReference type="ARBA" id="ARBA00022980"/>
    </source>
</evidence>
<dbReference type="FunFam" id="2.40.50.100:FF:000042">
    <property type="entry name" value="50S ribosomal protein L27"/>
    <property type="match status" value="1"/>
</dbReference>
<keyword evidence="3" id="KW-0689">Ribosomal protein</keyword>
<evidence type="ECO:0000256" key="2">
    <source>
        <dbReference type="ARBA" id="ARBA00010797"/>
    </source>
</evidence>
<comment type="caution">
    <text evidence="9">The sequence shown here is derived from an EMBL/GenBank/DDBJ whole genome shotgun (WGS) entry which is preliminary data.</text>
</comment>
<dbReference type="GO" id="GO:0006412">
    <property type="term" value="P:translation"/>
    <property type="evidence" value="ECO:0007669"/>
    <property type="project" value="InterPro"/>
</dbReference>
<dbReference type="GO" id="GO:0004864">
    <property type="term" value="F:protein phosphatase inhibitor activity"/>
    <property type="evidence" value="ECO:0007669"/>
    <property type="project" value="InterPro"/>
</dbReference>
<dbReference type="Pfam" id="PF01016">
    <property type="entry name" value="Ribosomal_L27"/>
    <property type="match status" value="1"/>
</dbReference>
<proteinExistence type="inferred from homology"/>
<feature type="compositionally biased region" description="Low complexity" evidence="8">
    <location>
        <begin position="78"/>
        <end position="93"/>
    </location>
</feature>
<dbReference type="Proteomes" id="UP001305647">
    <property type="component" value="Unassembled WGS sequence"/>
</dbReference>
<dbReference type="EMBL" id="MU863672">
    <property type="protein sequence ID" value="KAK4097563.1"/>
    <property type="molecule type" value="Genomic_DNA"/>
</dbReference>
<evidence type="ECO:0000313" key="9">
    <source>
        <dbReference type="EMBL" id="KAK4097563.1"/>
    </source>
</evidence>
<dbReference type="Gene3D" id="6.10.250.1050">
    <property type="match status" value="1"/>
</dbReference>
<dbReference type="GO" id="GO:0005762">
    <property type="term" value="C:mitochondrial large ribosomal subunit"/>
    <property type="evidence" value="ECO:0007669"/>
    <property type="project" value="TreeGrafter"/>
</dbReference>
<comment type="similarity">
    <text evidence="2">Belongs to the bacterial ribosomal protein bL27 family.</text>
</comment>
<keyword evidence="10" id="KW-1185">Reference proteome</keyword>
<comment type="subcellular location">
    <subcellularLocation>
        <location evidence="1">Mitochondrion</location>
    </subcellularLocation>
</comment>
<feature type="region of interest" description="Disordered" evidence="8">
    <location>
        <begin position="543"/>
        <end position="562"/>
    </location>
</feature>
<dbReference type="AlphaFoldDB" id="A0AAN6PTM9"/>
<reference evidence="9" key="2">
    <citation type="submission" date="2023-05" db="EMBL/GenBank/DDBJ databases">
        <authorList>
            <consortium name="Lawrence Berkeley National Laboratory"/>
            <person name="Steindorff A."/>
            <person name="Hensen N."/>
            <person name="Bonometti L."/>
            <person name="Westerberg I."/>
            <person name="Brannstrom I.O."/>
            <person name="Guillou S."/>
            <person name="Cros-Aarteil S."/>
            <person name="Calhoun S."/>
            <person name="Haridas S."/>
            <person name="Kuo A."/>
            <person name="Mondo S."/>
            <person name="Pangilinan J."/>
            <person name="Riley R."/>
            <person name="Labutti K."/>
            <person name="Andreopoulos B."/>
            <person name="Lipzen A."/>
            <person name="Chen C."/>
            <person name="Yanf M."/>
            <person name="Daum C."/>
            <person name="Ng V."/>
            <person name="Clum A."/>
            <person name="Ohm R."/>
            <person name="Martin F."/>
            <person name="Silar P."/>
            <person name="Natvig D."/>
            <person name="Lalanne C."/>
            <person name="Gautier V."/>
            <person name="Ament-Velasquez S.L."/>
            <person name="Kruys A."/>
            <person name="Hutchinson M.I."/>
            <person name="Powell A.J."/>
            <person name="Barry K."/>
            <person name="Miller A.N."/>
            <person name="Grigoriev I.V."/>
            <person name="Debuchy R."/>
            <person name="Gladieux P."/>
            <person name="Thoren M.H."/>
            <person name="Johannesson H."/>
        </authorList>
    </citation>
    <scope>NUCLEOTIDE SEQUENCE</scope>
    <source>
        <strain evidence="9">CBS 757.83</strain>
    </source>
</reference>
<feature type="coiled-coil region" evidence="7">
    <location>
        <begin position="578"/>
        <end position="605"/>
    </location>
</feature>
<evidence type="ECO:0000256" key="4">
    <source>
        <dbReference type="ARBA" id="ARBA00023128"/>
    </source>
</evidence>
<dbReference type="PRINTS" id="PR00063">
    <property type="entry name" value="RIBOSOMALL27"/>
</dbReference>
<feature type="compositionally biased region" description="Acidic residues" evidence="8">
    <location>
        <begin position="140"/>
        <end position="160"/>
    </location>
</feature>